<accession>A0AA38C9H4</accession>
<feature type="compositionally biased region" description="Basic and acidic residues" evidence="1">
    <location>
        <begin position="24"/>
        <end position="38"/>
    </location>
</feature>
<feature type="non-terminal residue" evidence="2">
    <location>
        <position position="1"/>
    </location>
</feature>
<comment type="caution">
    <text evidence="2">The sequence shown here is derived from an EMBL/GenBank/DDBJ whole genome shotgun (WGS) entry which is preliminary data.</text>
</comment>
<reference evidence="2 3" key="1">
    <citation type="journal article" date="2021" name="Nat. Plants">
        <title>The Taxus genome provides insights into paclitaxel biosynthesis.</title>
        <authorList>
            <person name="Xiong X."/>
            <person name="Gou J."/>
            <person name="Liao Q."/>
            <person name="Li Y."/>
            <person name="Zhou Q."/>
            <person name="Bi G."/>
            <person name="Li C."/>
            <person name="Du R."/>
            <person name="Wang X."/>
            <person name="Sun T."/>
            <person name="Guo L."/>
            <person name="Liang H."/>
            <person name="Lu P."/>
            <person name="Wu Y."/>
            <person name="Zhang Z."/>
            <person name="Ro D.K."/>
            <person name="Shang Y."/>
            <person name="Huang S."/>
            <person name="Yan J."/>
        </authorList>
    </citation>
    <scope>NUCLEOTIDE SEQUENCE [LARGE SCALE GENOMIC DNA]</scope>
    <source>
        <strain evidence="2">Ta-2019</strain>
    </source>
</reference>
<dbReference type="AlphaFoldDB" id="A0AA38C9H4"/>
<keyword evidence="3" id="KW-1185">Reference proteome</keyword>
<gene>
    <name evidence="2" type="ORF">KI387_039973</name>
</gene>
<evidence type="ECO:0000313" key="2">
    <source>
        <dbReference type="EMBL" id="KAH9296385.1"/>
    </source>
</evidence>
<feature type="compositionally biased region" description="Polar residues" evidence="1">
    <location>
        <begin position="58"/>
        <end position="73"/>
    </location>
</feature>
<evidence type="ECO:0000256" key="1">
    <source>
        <dbReference type="SAM" id="MobiDB-lite"/>
    </source>
</evidence>
<name>A0AA38C9H4_TAXCH</name>
<dbReference type="EMBL" id="JAHRHJ020000011">
    <property type="protein sequence ID" value="KAH9296385.1"/>
    <property type="molecule type" value="Genomic_DNA"/>
</dbReference>
<protein>
    <submittedName>
        <fullName evidence="2">Uncharacterized protein</fullName>
    </submittedName>
</protein>
<sequence>HEEEVAVEEIEVLTNDHRIPEETETVHAQHEEDIVTKESEEETTAVADDEEQPEEVSSETIHATQTSVMDTKA</sequence>
<feature type="non-terminal residue" evidence="2">
    <location>
        <position position="73"/>
    </location>
</feature>
<feature type="compositionally biased region" description="Acidic residues" evidence="1">
    <location>
        <begin position="39"/>
        <end position="57"/>
    </location>
</feature>
<evidence type="ECO:0000313" key="3">
    <source>
        <dbReference type="Proteomes" id="UP000824469"/>
    </source>
</evidence>
<dbReference type="Proteomes" id="UP000824469">
    <property type="component" value="Unassembled WGS sequence"/>
</dbReference>
<organism evidence="2 3">
    <name type="scientific">Taxus chinensis</name>
    <name type="common">Chinese yew</name>
    <name type="synonym">Taxus wallichiana var. chinensis</name>
    <dbReference type="NCBI Taxonomy" id="29808"/>
    <lineage>
        <taxon>Eukaryota</taxon>
        <taxon>Viridiplantae</taxon>
        <taxon>Streptophyta</taxon>
        <taxon>Embryophyta</taxon>
        <taxon>Tracheophyta</taxon>
        <taxon>Spermatophyta</taxon>
        <taxon>Pinopsida</taxon>
        <taxon>Pinidae</taxon>
        <taxon>Conifers II</taxon>
        <taxon>Cupressales</taxon>
        <taxon>Taxaceae</taxon>
        <taxon>Taxus</taxon>
    </lineage>
</organism>
<proteinExistence type="predicted"/>
<feature type="region of interest" description="Disordered" evidence="1">
    <location>
        <begin position="24"/>
        <end position="73"/>
    </location>
</feature>